<dbReference type="AlphaFoldDB" id="A0A9Q5I3S0"/>
<organism evidence="2 3">
    <name type="scientific">Sanghuangporus baumii</name>
    <name type="common">Phellinus baumii</name>
    <dbReference type="NCBI Taxonomy" id="108892"/>
    <lineage>
        <taxon>Eukaryota</taxon>
        <taxon>Fungi</taxon>
        <taxon>Dikarya</taxon>
        <taxon>Basidiomycota</taxon>
        <taxon>Agaricomycotina</taxon>
        <taxon>Agaricomycetes</taxon>
        <taxon>Hymenochaetales</taxon>
        <taxon>Hymenochaetaceae</taxon>
        <taxon>Sanghuangporus</taxon>
    </lineage>
</organism>
<feature type="compositionally biased region" description="Polar residues" evidence="1">
    <location>
        <begin position="349"/>
        <end position="367"/>
    </location>
</feature>
<keyword evidence="3" id="KW-1185">Reference proteome</keyword>
<feature type="compositionally biased region" description="Polar residues" evidence="1">
    <location>
        <begin position="66"/>
        <end position="83"/>
    </location>
</feature>
<evidence type="ECO:0000313" key="3">
    <source>
        <dbReference type="Proteomes" id="UP000757232"/>
    </source>
</evidence>
<evidence type="ECO:0000313" key="2">
    <source>
        <dbReference type="EMBL" id="OCB91167.1"/>
    </source>
</evidence>
<name>A0A9Q5I3S0_SANBA</name>
<feature type="compositionally biased region" description="Basic and acidic residues" evidence="1">
    <location>
        <begin position="242"/>
        <end position="255"/>
    </location>
</feature>
<feature type="region of interest" description="Disordered" evidence="1">
    <location>
        <begin position="488"/>
        <end position="511"/>
    </location>
</feature>
<feature type="compositionally biased region" description="Basic residues" evidence="1">
    <location>
        <begin position="15"/>
        <end position="24"/>
    </location>
</feature>
<proteinExistence type="predicted"/>
<reference evidence="2" key="1">
    <citation type="submission" date="2016-06" db="EMBL/GenBank/DDBJ databases">
        <title>Draft Genome sequence of the fungus Inonotus baumii.</title>
        <authorList>
            <person name="Zhu H."/>
            <person name="Lin W."/>
        </authorList>
    </citation>
    <scope>NUCLEOTIDE SEQUENCE</scope>
    <source>
        <strain evidence="2">821</strain>
    </source>
</reference>
<feature type="compositionally biased region" description="Basic and acidic residues" evidence="1">
    <location>
        <begin position="499"/>
        <end position="508"/>
    </location>
</feature>
<feature type="region of interest" description="Disordered" evidence="1">
    <location>
        <begin position="1"/>
        <end position="373"/>
    </location>
</feature>
<evidence type="ECO:0000256" key="1">
    <source>
        <dbReference type="SAM" id="MobiDB-lite"/>
    </source>
</evidence>
<dbReference type="EMBL" id="LNZH02000102">
    <property type="protein sequence ID" value="OCB91167.1"/>
    <property type="molecule type" value="Genomic_DNA"/>
</dbReference>
<protein>
    <submittedName>
        <fullName evidence="2">Uncharacterized protein</fullName>
    </submittedName>
</protein>
<dbReference type="Proteomes" id="UP000757232">
    <property type="component" value="Unassembled WGS sequence"/>
</dbReference>
<gene>
    <name evidence="2" type="ORF">A7U60_g1575</name>
</gene>
<feature type="compositionally biased region" description="Basic and acidic residues" evidence="1">
    <location>
        <begin position="192"/>
        <end position="201"/>
    </location>
</feature>
<accession>A0A9Q5I3S0</accession>
<feature type="compositionally biased region" description="Low complexity" evidence="1">
    <location>
        <begin position="434"/>
        <end position="446"/>
    </location>
</feature>
<sequence length="764" mass="83424">MATVAPTKPPEAAKTTKRLGRSSIRHSLNLASVGKALADVMNKEKDKEKEGKDSERKKESTHKKSASTINANTRRTSTLTSTKGVKPLDTLPEGQAKDSTSPDEKIVTTRKTSSSLQRAGRSSVDETGVKVTSTTAAQSTTLNKNSTYTLRPRKPPVATSNLPKYRPKSVIVEGSPKETLSAVRVGTRRKHSTSEEEKDNSSLETRSISDVPVEMEKGDRPISPLPRRATKPAGLRSASIDSGKRSPPREPRSSMERTPTTSTPPRAKKSQKPTPSPVLKKSSLPRPSPRGDTSSGSPHTPSSTKKLVSRYLPGLSGGRDSPSPLRSSNTSNTSKRRDTITKASVRAPSESNQNTPTGPVVQNSTAKQDPGNESIDDIEMMLAAVASPSAPTPAIPRIGFDYQGPPLASTPPRQSNSILDLSLGVNTPQSERLSLPTSRRSTPNRRPTADRNSTVAWQALADLSLEINTDQLQGGLIKEYDLPTTPLGLVSPSPSMMRMESDDGHERSPTPLTLPSPSKYGSISQMLLPTVTPFPPPLSNHASSLHRSPSFASDASAESAAVTLLKLQLASMENLAKERLTQISMLEEQMYALKESRKRDERDLLTHVNELEQRLHETLSTQARTRSRAASISSARSESMSTSDNQETHVACHQTLQERMREVEDERHQAISEALFSQAECERAERARLLKHVEQRQRLAFAMRDAHQKWTGVREVADGEMEAIHANRETLAVLRSALDVFEAQLVISRNIRIPPPVAARFHLT</sequence>
<comment type="caution">
    <text evidence="2">The sequence shown here is derived from an EMBL/GenBank/DDBJ whole genome shotgun (WGS) entry which is preliminary data.</text>
</comment>
<feature type="region of interest" description="Disordered" evidence="1">
    <location>
        <begin position="396"/>
        <end position="452"/>
    </location>
</feature>
<feature type="compositionally biased region" description="Polar residues" evidence="1">
    <location>
        <begin position="411"/>
        <end position="432"/>
    </location>
</feature>
<feature type="compositionally biased region" description="Polar residues" evidence="1">
    <location>
        <begin position="130"/>
        <end position="149"/>
    </location>
</feature>
<feature type="compositionally biased region" description="Low complexity" evidence="1">
    <location>
        <begin position="293"/>
        <end position="304"/>
    </location>
</feature>
<feature type="region of interest" description="Disordered" evidence="1">
    <location>
        <begin position="619"/>
        <end position="648"/>
    </location>
</feature>
<feature type="compositionally biased region" description="Basic and acidic residues" evidence="1">
    <location>
        <begin position="41"/>
        <end position="58"/>
    </location>
</feature>
<feature type="compositionally biased region" description="Low complexity" evidence="1">
    <location>
        <begin position="619"/>
        <end position="643"/>
    </location>
</feature>
<dbReference type="OrthoDB" id="3203770at2759"/>